<dbReference type="EMBL" id="FQUC01000001">
    <property type="protein sequence ID" value="SHE38571.1"/>
    <property type="molecule type" value="Genomic_DNA"/>
</dbReference>
<dbReference type="PANTHER" id="PTHR42756:SF1">
    <property type="entry name" value="TRANSCRIPTIONAL REPRESSOR OF EMRAB OPERON"/>
    <property type="match status" value="1"/>
</dbReference>
<dbReference type="SUPFAM" id="SSF46785">
    <property type="entry name" value="Winged helix' DNA-binding domain"/>
    <property type="match status" value="1"/>
</dbReference>
<dbReference type="GO" id="GO:0003700">
    <property type="term" value="F:DNA-binding transcription factor activity"/>
    <property type="evidence" value="ECO:0007669"/>
    <property type="project" value="InterPro"/>
</dbReference>
<dbReference type="InterPro" id="IPR000835">
    <property type="entry name" value="HTH_MarR-typ"/>
</dbReference>
<keyword evidence="2 5" id="KW-0238">DNA-binding</keyword>
<dbReference type="InterPro" id="IPR036390">
    <property type="entry name" value="WH_DNA-bd_sf"/>
</dbReference>
<evidence type="ECO:0000313" key="5">
    <source>
        <dbReference type="EMBL" id="SHE38571.1"/>
    </source>
</evidence>
<gene>
    <name evidence="5" type="ORF">SAMN05444362_101217</name>
</gene>
<feature type="domain" description="HTH marR-type" evidence="4">
    <location>
        <begin position="5"/>
        <end position="137"/>
    </location>
</feature>
<dbReference type="Proteomes" id="UP000184480">
    <property type="component" value="Unassembled WGS sequence"/>
</dbReference>
<evidence type="ECO:0000259" key="4">
    <source>
        <dbReference type="PROSITE" id="PS50995"/>
    </source>
</evidence>
<dbReference type="Pfam" id="PF01047">
    <property type="entry name" value="MarR"/>
    <property type="match status" value="1"/>
</dbReference>
<dbReference type="PRINTS" id="PR00598">
    <property type="entry name" value="HTHMARR"/>
</dbReference>
<reference evidence="6" key="1">
    <citation type="submission" date="2016-11" db="EMBL/GenBank/DDBJ databases">
        <authorList>
            <person name="Varghese N."/>
            <person name="Submissions S."/>
        </authorList>
    </citation>
    <scope>NUCLEOTIDE SEQUENCE [LARGE SCALE GENOMIC DNA]</scope>
    <source>
        <strain evidence="6">DSM 27370</strain>
    </source>
</reference>
<accession>A0A1M4T297</accession>
<organism evidence="5 6">
    <name type="scientific">Dysgonomonas macrotermitis</name>
    <dbReference type="NCBI Taxonomy" id="1346286"/>
    <lineage>
        <taxon>Bacteria</taxon>
        <taxon>Pseudomonadati</taxon>
        <taxon>Bacteroidota</taxon>
        <taxon>Bacteroidia</taxon>
        <taxon>Bacteroidales</taxon>
        <taxon>Dysgonomonadaceae</taxon>
        <taxon>Dysgonomonas</taxon>
    </lineage>
</organism>
<dbReference type="GO" id="GO:0003677">
    <property type="term" value="F:DNA binding"/>
    <property type="evidence" value="ECO:0007669"/>
    <property type="project" value="UniProtKB-KW"/>
</dbReference>
<proteinExistence type="predicted"/>
<dbReference type="RefSeq" id="WP_062175324.1">
    <property type="nucleotide sequence ID" value="NZ_BBXL01000001.1"/>
</dbReference>
<protein>
    <submittedName>
        <fullName evidence="5">DNA-binding transcriptional regulator, MarR family</fullName>
    </submittedName>
</protein>
<dbReference type="STRING" id="1346286.SAMN05444362_101217"/>
<dbReference type="SMART" id="SM00347">
    <property type="entry name" value="HTH_MARR"/>
    <property type="match status" value="1"/>
</dbReference>
<name>A0A1M4T297_9BACT</name>
<evidence type="ECO:0000256" key="1">
    <source>
        <dbReference type="ARBA" id="ARBA00023015"/>
    </source>
</evidence>
<dbReference type="PANTHER" id="PTHR42756">
    <property type="entry name" value="TRANSCRIPTIONAL REGULATOR, MARR"/>
    <property type="match status" value="1"/>
</dbReference>
<keyword evidence="6" id="KW-1185">Reference proteome</keyword>
<evidence type="ECO:0000313" key="6">
    <source>
        <dbReference type="Proteomes" id="UP000184480"/>
    </source>
</evidence>
<dbReference type="OrthoDB" id="996843at2"/>
<dbReference type="PROSITE" id="PS50995">
    <property type="entry name" value="HTH_MARR_2"/>
    <property type="match status" value="1"/>
</dbReference>
<evidence type="ECO:0000256" key="2">
    <source>
        <dbReference type="ARBA" id="ARBA00023125"/>
    </source>
</evidence>
<keyword evidence="1" id="KW-0805">Transcription regulation</keyword>
<dbReference type="Gene3D" id="1.10.10.10">
    <property type="entry name" value="Winged helix-like DNA-binding domain superfamily/Winged helix DNA-binding domain"/>
    <property type="match status" value="1"/>
</dbReference>
<evidence type="ECO:0000256" key="3">
    <source>
        <dbReference type="ARBA" id="ARBA00023163"/>
    </source>
</evidence>
<dbReference type="InterPro" id="IPR036388">
    <property type="entry name" value="WH-like_DNA-bd_sf"/>
</dbReference>
<sequence length="147" mass="16732">MDDRLYSLGLLVSRASIWLAKSLNASLEASNIDLPHSQFIVLRCLYYKDALSQLEIAQILSKDAAAIKRTIDNLEKKGLAVRIQVRNLKNSVCITDKGRELMPQALKVADRIIEEALAGFAEKDRKQLKDMLTKVYTNLKERERKDE</sequence>
<keyword evidence="3" id="KW-0804">Transcription</keyword>
<dbReference type="AlphaFoldDB" id="A0A1M4T297"/>